<dbReference type="InterPro" id="IPR007844">
    <property type="entry name" value="AsmA"/>
</dbReference>
<dbReference type="RefSeq" id="WP_113942480.1">
    <property type="nucleotide sequence ID" value="NZ_JBHEEG010000003.1"/>
</dbReference>
<gene>
    <name evidence="3" type="ORF">DFR47_101106</name>
</gene>
<dbReference type="EMBL" id="QNRH01000001">
    <property type="protein sequence ID" value="RBO98510.1"/>
    <property type="molecule type" value="Genomic_DNA"/>
</dbReference>
<evidence type="ECO:0000259" key="2">
    <source>
        <dbReference type="Pfam" id="PF05170"/>
    </source>
</evidence>
<dbReference type="Pfam" id="PF05170">
    <property type="entry name" value="AsmA"/>
    <property type="match status" value="2"/>
</dbReference>
<dbReference type="GO" id="GO:0090313">
    <property type="term" value="P:regulation of protein targeting to membrane"/>
    <property type="evidence" value="ECO:0007669"/>
    <property type="project" value="TreeGrafter"/>
</dbReference>
<feature type="domain" description="AsmA" evidence="2">
    <location>
        <begin position="8"/>
        <end position="226"/>
    </location>
</feature>
<evidence type="ECO:0000313" key="4">
    <source>
        <dbReference type="Proteomes" id="UP000252893"/>
    </source>
</evidence>
<dbReference type="Proteomes" id="UP000252893">
    <property type="component" value="Unassembled WGS sequence"/>
</dbReference>
<protein>
    <submittedName>
        <fullName evidence="3">AsmA protein</fullName>
    </submittedName>
</protein>
<dbReference type="OrthoDB" id="225437at2"/>
<dbReference type="InterPro" id="IPR052894">
    <property type="entry name" value="AsmA-related"/>
</dbReference>
<name>A0A366E7W9_9HYPH</name>
<evidence type="ECO:0000313" key="3">
    <source>
        <dbReference type="EMBL" id="RBO98510.1"/>
    </source>
</evidence>
<dbReference type="AlphaFoldDB" id="A0A366E7W9"/>
<dbReference type="PANTHER" id="PTHR30441:SF4">
    <property type="entry name" value="PROTEIN ASMA"/>
    <property type="match status" value="1"/>
</dbReference>
<evidence type="ECO:0000256" key="1">
    <source>
        <dbReference type="SAM" id="MobiDB-lite"/>
    </source>
</evidence>
<reference evidence="3 4" key="1">
    <citation type="submission" date="2018-06" db="EMBL/GenBank/DDBJ databases">
        <title>Genomic Encyclopedia of Type Strains, Phase IV (KMG-IV): sequencing the most valuable type-strain genomes for metagenomic binning, comparative biology and taxonomic classification.</title>
        <authorList>
            <person name="Goeker M."/>
        </authorList>
    </citation>
    <scope>NUCLEOTIDE SEQUENCE [LARGE SCALE GENOMIC DNA]</scope>
    <source>
        <strain evidence="3 4">DSM 25619</strain>
    </source>
</reference>
<sequence length="660" mass="71346">MKLIRPVLAVIILLAVLVVGALAALPYIVSSDAIRLHLAQNISAWTGYSVEIRQPPRMSFFPVFRASLSDVTLSKMGDTSAPFMTAERIEVEMSPLDALFGRVAFSETRLINAHFNLSEPVEDLPQFVNILASSSGRLGLAIRQARSLAAKKSDSEQNADKQLQTMPFGRLVLEDSSIGFTTRNTEQQKEITAINATINWPQTTSAATVKGKAVWQEETAEYNLSVAQPLLLLARGMSQITAQISSKPLSVSFDGRSNISENIFTEGAFSLTSPSLSESLHWLGLSSDASYTLRTTEEDAFSIETNISATPLRIKLADIALNLNNMPAKGAAEIGFGKQRPVVTGTLAFQTLNAVSFFHTVTTLVTKVSEDEQSKLYDTYRYYYAPPRMIDTRLLNSADLDIRLSSQNATIGAAQMTGLAAALQIRDGQAIFDIGDAKAFKGSIQTSIKLSQTENGQDNVGIRLNAANIDSAAFLTALGLSDPILSGQGNLSVTAETSPQSLHSMLQNARGQISFTLNNGRMLGFDLNDFIARMKSEGFFALQRRDKVSLDFKRLDVKASLGDGVATLETTKVETVQGALSLTGIIPLTDRSLALSGTLSLPQAAKEPAEKPAENTDATDQTGETPVPDPAVTEPQKPETENLHFFVGGSWDRPFISPSK</sequence>
<proteinExistence type="predicted"/>
<organism evidence="3 4">
    <name type="scientific">Pseudochrobactrum asaccharolyticum</name>
    <dbReference type="NCBI Taxonomy" id="354351"/>
    <lineage>
        <taxon>Bacteria</taxon>
        <taxon>Pseudomonadati</taxon>
        <taxon>Pseudomonadota</taxon>
        <taxon>Alphaproteobacteria</taxon>
        <taxon>Hyphomicrobiales</taxon>
        <taxon>Brucellaceae</taxon>
        <taxon>Pseudochrobactrum</taxon>
    </lineage>
</organism>
<feature type="region of interest" description="Disordered" evidence="1">
    <location>
        <begin position="602"/>
        <end position="642"/>
    </location>
</feature>
<dbReference type="GO" id="GO:0005886">
    <property type="term" value="C:plasma membrane"/>
    <property type="evidence" value="ECO:0007669"/>
    <property type="project" value="TreeGrafter"/>
</dbReference>
<keyword evidence="4" id="KW-1185">Reference proteome</keyword>
<feature type="domain" description="AsmA" evidence="2">
    <location>
        <begin position="297"/>
        <end position="570"/>
    </location>
</feature>
<dbReference type="PANTHER" id="PTHR30441">
    <property type="entry name" value="DUF748 DOMAIN-CONTAINING PROTEIN"/>
    <property type="match status" value="1"/>
</dbReference>
<accession>A0A366E7W9</accession>
<comment type="caution">
    <text evidence="3">The sequence shown here is derived from an EMBL/GenBank/DDBJ whole genome shotgun (WGS) entry which is preliminary data.</text>
</comment>